<sequence>MLGTKCRQPIPNPWFHESTLIEGTQEEQMQMQTPMKVYPILMTPKRQAKKRKWGFLNIGDVSISEQLDNNDLLGWYDIGKIAQKFEEWFLWFPRITPYYKTTLGCDLRVMELMVALKAGFYCSDLGVMRTLSEMGAKSTTLLMNNLNYTIQKGQKCTFLCSNLVDLKILASNPANRQCYLLVQHVIPNPSSPPQARIATSNHTFHLILAANQLGFRVIGLSLKYEQCGKLNFPSYFDGIRQARQIFDRVKLIGLVLTQLDLGGNFPCWLNPSQGNLQHHHNHRHGGDSEEERRAEVKKLVILINESIEAYFPPEVQVITDASQFLTVNSFSLISKITRVDTHDNPESIGSCYFEDKNLFTSNEEDVDLNSLKNLKLSILKQPTSSSPLSLSNPDIYNTMVKNPFYYIIPQSNTLKNPLTTIEFEDQPEPNDYLILTNYQLKIPSELKLVYTISNLPKLVDWVKKLN</sequence>
<accession>A0A137P7Q7</accession>
<dbReference type="InterPro" id="IPR009006">
    <property type="entry name" value="Ala_racemase/Decarboxylase_C"/>
</dbReference>
<dbReference type="InterPro" id="IPR029066">
    <property type="entry name" value="PLP-binding_barrel"/>
</dbReference>
<evidence type="ECO:0000256" key="3">
    <source>
        <dbReference type="ARBA" id="ARBA00022898"/>
    </source>
</evidence>
<evidence type="ECO:0000256" key="4">
    <source>
        <dbReference type="ARBA" id="ARBA00023239"/>
    </source>
</evidence>
<protein>
    <recommendedName>
        <fullName evidence="5">Orn/DAP/Arg decarboxylase 2 N-terminal domain-containing protein</fullName>
    </recommendedName>
</protein>
<organism evidence="6 7">
    <name type="scientific">Conidiobolus coronatus (strain ATCC 28846 / CBS 209.66 / NRRL 28638)</name>
    <name type="common">Delacroixia coronata</name>
    <dbReference type="NCBI Taxonomy" id="796925"/>
    <lineage>
        <taxon>Eukaryota</taxon>
        <taxon>Fungi</taxon>
        <taxon>Fungi incertae sedis</taxon>
        <taxon>Zoopagomycota</taxon>
        <taxon>Entomophthoromycotina</taxon>
        <taxon>Entomophthoromycetes</taxon>
        <taxon>Entomophthorales</taxon>
        <taxon>Ancylistaceae</taxon>
        <taxon>Conidiobolus</taxon>
    </lineage>
</organism>
<keyword evidence="3" id="KW-0663">Pyridoxal phosphate</keyword>
<dbReference type="Gene3D" id="3.20.20.10">
    <property type="entry name" value="Alanine racemase"/>
    <property type="match status" value="1"/>
</dbReference>
<evidence type="ECO:0000256" key="2">
    <source>
        <dbReference type="ARBA" id="ARBA00008872"/>
    </source>
</evidence>
<dbReference type="GO" id="GO:0033387">
    <property type="term" value="P:putrescine biosynthetic process from arginine, via ornithine"/>
    <property type="evidence" value="ECO:0007669"/>
    <property type="project" value="TreeGrafter"/>
</dbReference>
<comment type="cofactor">
    <cofactor evidence="1">
        <name>pyridoxal 5'-phosphate</name>
        <dbReference type="ChEBI" id="CHEBI:597326"/>
    </cofactor>
</comment>
<dbReference type="EMBL" id="KQ964486">
    <property type="protein sequence ID" value="KXN71038.1"/>
    <property type="molecule type" value="Genomic_DNA"/>
</dbReference>
<dbReference type="SUPFAM" id="SSF51419">
    <property type="entry name" value="PLP-binding barrel"/>
    <property type="match status" value="1"/>
</dbReference>
<name>A0A137P7Q7_CONC2</name>
<dbReference type="AlphaFoldDB" id="A0A137P7Q7"/>
<dbReference type="PANTHER" id="PTHR11482:SF6">
    <property type="entry name" value="ORNITHINE DECARBOXYLASE 1-RELATED"/>
    <property type="match status" value="1"/>
</dbReference>
<reference evidence="6 7" key="1">
    <citation type="journal article" date="2015" name="Genome Biol. Evol.">
        <title>Phylogenomic analyses indicate that early fungi evolved digesting cell walls of algal ancestors of land plants.</title>
        <authorList>
            <person name="Chang Y."/>
            <person name="Wang S."/>
            <person name="Sekimoto S."/>
            <person name="Aerts A.L."/>
            <person name="Choi C."/>
            <person name="Clum A."/>
            <person name="LaButti K.M."/>
            <person name="Lindquist E.A."/>
            <person name="Yee Ngan C."/>
            <person name="Ohm R.A."/>
            <person name="Salamov A.A."/>
            <person name="Grigoriev I.V."/>
            <person name="Spatafora J.W."/>
            <person name="Berbee M.L."/>
        </authorList>
    </citation>
    <scope>NUCLEOTIDE SEQUENCE [LARGE SCALE GENOMIC DNA]</scope>
    <source>
        <strain evidence="6 7">NRRL 28638</strain>
    </source>
</reference>
<dbReference type="GO" id="GO:0005737">
    <property type="term" value="C:cytoplasm"/>
    <property type="evidence" value="ECO:0007669"/>
    <property type="project" value="TreeGrafter"/>
</dbReference>
<evidence type="ECO:0000256" key="1">
    <source>
        <dbReference type="ARBA" id="ARBA00001933"/>
    </source>
</evidence>
<evidence type="ECO:0000259" key="5">
    <source>
        <dbReference type="Pfam" id="PF02784"/>
    </source>
</evidence>
<dbReference type="Proteomes" id="UP000070444">
    <property type="component" value="Unassembled WGS sequence"/>
</dbReference>
<evidence type="ECO:0000313" key="7">
    <source>
        <dbReference type="Proteomes" id="UP000070444"/>
    </source>
</evidence>
<dbReference type="STRING" id="796925.A0A137P7Q7"/>
<gene>
    <name evidence="6" type="ORF">CONCODRAFT_170170</name>
</gene>
<dbReference type="InterPro" id="IPR002433">
    <property type="entry name" value="Orn_de-COase"/>
</dbReference>
<dbReference type="PANTHER" id="PTHR11482">
    <property type="entry name" value="ARGININE/DIAMINOPIMELATE/ORNITHINE DECARBOXYLASE"/>
    <property type="match status" value="1"/>
</dbReference>
<dbReference type="Gene3D" id="2.40.37.10">
    <property type="entry name" value="Lyase, Ornithine Decarboxylase, Chain A, domain 1"/>
    <property type="match status" value="1"/>
</dbReference>
<keyword evidence="4" id="KW-0456">Lyase</keyword>
<dbReference type="Pfam" id="PF02784">
    <property type="entry name" value="Orn_Arg_deC_N"/>
    <property type="match status" value="1"/>
</dbReference>
<dbReference type="GO" id="GO:0004586">
    <property type="term" value="F:ornithine decarboxylase activity"/>
    <property type="evidence" value="ECO:0007669"/>
    <property type="project" value="TreeGrafter"/>
</dbReference>
<keyword evidence="7" id="KW-1185">Reference proteome</keyword>
<evidence type="ECO:0000313" key="6">
    <source>
        <dbReference type="EMBL" id="KXN71038.1"/>
    </source>
</evidence>
<dbReference type="InterPro" id="IPR022644">
    <property type="entry name" value="De-COase2_N"/>
</dbReference>
<feature type="domain" description="Orn/DAP/Arg decarboxylase 2 N-terminal" evidence="5">
    <location>
        <begin position="79"/>
        <end position="321"/>
    </location>
</feature>
<comment type="similarity">
    <text evidence="2">Belongs to the Orn/Lys/Arg decarboxylase class-II family.</text>
</comment>
<proteinExistence type="inferred from homology"/>